<evidence type="ECO:0000256" key="5">
    <source>
        <dbReference type="ARBA" id="ARBA00023004"/>
    </source>
</evidence>
<reference evidence="9" key="1">
    <citation type="journal article" date="2014" name="Int. J. Syst. Evol. Microbiol.">
        <title>Complete genome sequence of Corynebacterium casei LMG S-19264T (=DSM 44701T), isolated from a smear-ripened cheese.</title>
        <authorList>
            <consortium name="US DOE Joint Genome Institute (JGI-PGF)"/>
            <person name="Walter F."/>
            <person name="Albersmeier A."/>
            <person name="Kalinowski J."/>
            <person name="Ruckert C."/>
        </authorList>
    </citation>
    <scope>NUCLEOTIDE SEQUENCE</scope>
    <source>
        <strain evidence="9">CGMCC 1.12919</strain>
    </source>
</reference>
<dbReference type="PROSITE" id="PS00570">
    <property type="entry name" value="RING_HYDROXYL_ALPHA"/>
    <property type="match status" value="1"/>
</dbReference>
<evidence type="ECO:0000313" key="10">
    <source>
        <dbReference type="Proteomes" id="UP000637002"/>
    </source>
</evidence>
<dbReference type="GO" id="GO:0051537">
    <property type="term" value="F:2 iron, 2 sulfur cluster binding"/>
    <property type="evidence" value="ECO:0007669"/>
    <property type="project" value="UniProtKB-KW"/>
</dbReference>
<dbReference type="InterPro" id="IPR017941">
    <property type="entry name" value="Rieske_2Fe-2S"/>
</dbReference>
<dbReference type="PANTHER" id="PTHR43756">
    <property type="entry name" value="CHOLINE MONOOXYGENASE, CHLOROPLASTIC"/>
    <property type="match status" value="1"/>
</dbReference>
<evidence type="ECO:0000256" key="1">
    <source>
        <dbReference type="ARBA" id="ARBA00001962"/>
    </source>
</evidence>
<evidence type="ECO:0000256" key="6">
    <source>
        <dbReference type="ARBA" id="ARBA00023014"/>
    </source>
</evidence>
<dbReference type="InterPro" id="IPR001663">
    <property type="entry name" value="Rng_hydr_dOase-A"/>
</dbReference>
<keyword evidence="10" id="KW-1185">Reference proteome</keyword>
<dbReference type="PROSITE" id="PS51296">
    <property type="entry name" value="RIESKE"/>
    <property type="match status" value="1"/>
</dbReference>
<dbReference type="InterPro" id="IPR036922">
    <property type="entry name" value="Rieske_2Fe-2S_sf"/>
</dbReference>
<evidence type="ECO:0000256" key="7">
    <source>
        <dbReference type="ARBA" id="ARBA00023027"/>
    </source>
</evidence>
<evidence type="ECO:0000259" key="8">
    <source>
        <dbReference type="PROSITE" id="PS51296"/>
    </source>
</evidence>
<dbReference type="Proteomes" id="UP000637002">
    <property type="component" value="Unassembled WGS sequence"/>
</dbReference>
<dbReference type="AlphaFoldDB" id="A0A916XPL8"/>
<dbReference type="EMBL" id="BMGG01000011">
    <property type="protein sequence ID" value="GGC89868.1"/>
    <property type="molecule type" value="Genomic_DNA"/>
</dbReference>
<accession>A0A916XPL8</accession>
<evidence type="ECO:0000313" key="9">
    <source>
        <dbReference type="EMBL" id="GGC89868.1"/>
    </source>
</evidence>
<evidence type="ECO:0000256" key="2">
    <source>
        <dbReference type="ARBA" id="ARBA00022714"/>
    </source>
</evidence>
<dbReference type="SUPFAM" id="SSF55961">
    <property type="entry name" value="Bet v1-like"/>
    <property type="match status" value="1"/>
</dbReference>
<dbReference type="InterPro" id="IPR015881">
    <property type="entry name" value="ARHD_Rieske_2Fe_2S"/>
</dbReference>
<evidence type="ECO:0000256" key="3">
    <source>
        <dbReference type="ARBA" id="ARBA00022723"/>
    </source>
</evidence>
<dbReference type="SUPFAM" id="SSF50022">
    <property type="entry name" value="ISP domain"/>
    <property type="match status" value="1"/>
</dbReference>
<dbReference type="Pfam" id="PF00848">
    <property type="entry name" value="Ring_hydroxyl_A"/>
    <property type="match status" value="1"/>
</dbReference>
<protein>
    <recommendedName>
        <fullName evidence="8">Rieske domain-containing protein</fullName>
    </recommendedName>
</protein>
<keyword evidence="5" id="KW-0408">Iron</keyword>
<dbReference type="Gene3D" id="3.90.380.10">
    <property type="entry name" value="Naphthalene 1,2-dioxygenase Alpha Subunit, Chain A, domain 1"/>
    <property type="match status" value="1"/>
</dbReference>
<sequence length="386" mass="44428">MQDAGMFVAPRPAVWSQAMRSMDDFWREQAEIGKIWQLVGLTTSVEREGEWFRSTLGGRSIFVQRFKDGLRGFENVCVHRGHPLRTEDKGNGPIRCGFHHWQYDQHGRALGIPKCNEMFGASPRELNARLRTLDVANCGILIFARFPNERFHEPLETYLGPGFDILRSLWSEGRSPYIWSTELKANWRLGHHISLDDYHIVAVHPSTFGKNGYLPQEVVKYYRFGRHSAYFYNADEKALQKMVEDCRNGTFQPDGYRIMQFFPNLVASVSPIGSACLAGIMQYVPVAHDRTRLFMIIQDYPRPAADQSRSRALVRRLKLPIILRSAQLMTRKIFKEDNAVCEHMQAIVHQLDRPPILGRQEERIGWFEENYADVVGDLRPSSVAAD</sequence>
<organism evidence="9 10">
    <name type="scientific">Chelatococcus reniformis</name>
    <dbReference type="NCBI Taxonomy" id="1494448"/>
    <lineage>
        <taxon>Bacteria</taxon>
        <taxon>Pseudomonadati</taxon>
        <taxon>Pseudomonadota</taxon>
        <taxon>Alphaproteobacteria</taxon>
        <taxon>Hyphomicrobiales</taxon>
        <taxon>Chelatococcaceae</taxon>
        <taxon>Chelatococcus</taxon>
    </lineage>
</organism>
<name>A0A916XPL8_9HYPH</name>
<proteinExistence type="predicted"/>
<dbReference type="GO" id="GO:0016491">
    <property type="term" value="F:oxidoreductase activity"/>
    <property type="evidence" value="ECO:0007669"/>
    <property type="project" value="UniProtKB-KW"/>
</dbReference>
<keyword evidence="7" id="KW-0520">NAD</keyword>
<comment type="cofactor">
    <cofactor evidence="1">
        <name>Fe cation</name>
        <dbReference type="ChEBI" id="CHEBI:24875"/>
    </cofactor>
</comment>
<gene>
    <name evidence="9" type="ORF">GCM10010994_54650</name>
</gene>
<keyword evidence="6" id="KW-0411">Iron-sulfur</keyword>
<keyword evidence="3" id="KW-0479">Metal-binding</keyword>
<comment type="caution">
    <text evidence="9">The sequence shown here is derived from an EMBL/GenBank/DDBJ whole genome shotgun (WGS) entry which is preliminary data.</text>
</comment>
<dbReference type="CDD" id="cd03469">
    <property type="entry name" value="Rieske_RO_Alpha_N"/>
    <property type="match status" value="1"/>
</dbReference>
<keyword evidence="4" id="KW-0560">Oxidoreductase</keyword>
<feature type="domain" description="Rieske" evidence="8">
    <location>
        <begin position="36"/>
        <end position="144"/>
    </location>
</feature>
<keyword evidence="2" id="KW-0001">2Fe-2S</keyword>
<reference evidence="9" key="2">
    <citation type="submission" date="2020-09" db="EMBL/GenBank/DDBJ databases">
        <authorList>
            <person name="Sun Q."/>
            <person name="Zhou Y."/>
        </authorList>
    </citation>
    <scope>NUCLEOTIDE SEQUENCE</scope>
    <source>
        <strain evidence="9">CGMCC 1.12919</strain>
    </source>
</reference>
<evidence type="ECO:0000256" key="4">
    <source>
        <dbReference type="ARBA" id="ARBA00023002"/>
    </source>
</evidence>
<dbReference type="Pfam" id="PF00355">
    <property type="entry name" value="Rieske"/>
    <property type="match status" value="1"/>
</dbReference>
<dbReference type="GO" id="GO:0005506">
    <property type="term" value="F:iron ion binding"/>
    <property type="evidence" value="ECO:0007669"/>
    <property type="project" value="InterPro"/>
</dbReference>
<dbReference type="PANTHER" id="PTHR43756:SF5">
    <property type="entry name" value="CHOLINE MONOOXYGENASE, CHLOROPLASTIC"/>
    <property type="match status" value="1"/>
</dbReference>
<dbReference type="InterPro" id="IPR015879">
    <property type="entry name" value="Ring_hydroxy_dOase_asu_C_dom"/>
</dbReference>
<dbReference type="Gene3D" id="2.102.10.10">
    <property type="entry name" value="Rieske [2Fe-2S] iron-sulphur domain"/>
    <property type="match status" value="1"/>
</dbReference>
<dbReference type="CDD" id="cd00680">
    <property type="entry name" value="RHO_alpha_C"/>
    <property type="match status" value="1"/>
</dbReference>